<dbReference type="RefSeq" id="WP_090631249.1">
    <property type="nucleotide sequence ID" value="NZ_FOQO01000013.1"/>
</dbReference>
<evidence type="ECO:0000313" key="5">
    <source>
        <dbReference type="EMBL" id="SFJ74608.1"/>
    </source>
</evidence>
<dbReference type="GO" id="GO:0008233">
    <property type="term" value="F:peptidase activity"/>
    <property type="evidence" value="ECO:0007669"/>
    <property type="project" value="UniProtKB-KW"/>
</dbReference>
<keyword evidence="5" id="KW-0645">Protease</keyword>
<comment type="similarity">
    <text evidence="3">Belongs to the peptidase C56 family. HSP31-like subfamily.</text>
</comment>
<proteinExistence type="inferred from homology"/>
<dbReference type="GO" id="GO:0019172">
    <property type="term" value="F:glyoxalase III activity"/>
    <property type="evidence" value="ECO:0007669"/>
    <property type="project" value="TreeGrafter"/>
</dbReference>
<dbReference type="Proteomes" id="UP000198670">
    <property type="component" value="Unassembled WGS sequence"/>
</dbReference>
<sequence length="233" mass="25630">MKKLLMILTSHADLADEKEQTGVWLSTFTDAYYAFIEAGFEITVASPNGGRPPIDPLSEQNEYATDEVKTYRDDFMAQMEMGNTWSLEEVGSTVFDALYIADGHGALWDLSDNRQLGKLLYEALLNDSPIAMVGHGVTAMLSLAKLRPDVLNGLRVTGFTDTEEALLKKHRYLPFGLTDRLKASGAQFSHAIIPFTPHVETDGIFITGQNPASAAMAAHALVERIAVEQLCYD</sequence>
<dbReference type="SUPFAM" id="SSF52317">
    <property type="entry name" value="Class I glutamine amidotransferase-like"/>
    <property type="match status" value="1"/>
</dbReference>
<gene>
    <name evidence="5" type="ORF">SAMN05444682_11394</name>
</gene>
<dbReference type="PANTHER" id="PTHR48094">
    <property type="entry name" value="PROTEIN/NUCLEIC ACID DEGLYCASE DJ-1-RELATED"/>
    <property type="match status" value="1"/>
</dbReference>
<dbReference type="OrthoDB" id="9792284at2"/>
<evidence type="ECO:0000259" key="4">
    <source>
        <dbReference type="Pfam" id="PF01965"/>
    </source>
</evidence>
<dbReference type="InterPro" id="IPR029062">
    <property type="entry name" value="Class_I_gatase-like"/>
</dbReference>
<feature type="domain" description="DJ-1/PfpI" evidence="4">
    <location>
        <begin position="28"/>
        <end position="223"/>
    </location>
</feature>
<name>A0A1I3TTM2_9SPHI</name>
<keyword evidence="2" id="KW-0456">Lyase</keyword>
<evidence type="ECO:0000256" key="1">
    <source>
        <dbReference type="ARBA" id="ARBA00023016"/>
    </source>
</evidence>
<evidence type="ECO:0000256" key="3">
    <source>
        <dbReference type="ARBA" id="ARBA00038493"/>
    </source>
</evidence>
<dbReference type="PANTHER" id="PTHR48094:SF11">
    <property type="entry name" value="GLUTATHIONE-INDEPENDENT GLYOXALASE HSP31-RELATED"/>
    <property type="match status" value="1"/>
</dbReference>
<keyword evidence="6" id="KW-1185">Reference proteome</keyword>
<dbReference type="InterPro" id="IPR002818">
    <property type="entry name" value="DJ-1/PfpI"/>
</dbReference>
<accession>A0A1I3TTM2</accession>
<dbReference type="EMBL" id="FOQO01000013">
    <property type="protein sequence ID" value="SFJ74608.1"/>
    <property type="molecule type" value="Genomic_DNA"/>
</dbReference>
<reference evidence="5 6" key="1">
    <citation type="submission" date="2016-10" db="EMBL/GenBank/DDBJ databases">
        <authorList>
            <person name="de Groot N.N."/>
        </authorList>
    </citation>
    <scope>NUCLEOTIDE SEQUENCE [LARGE SCALE GENOMIC DNA]</scope>
    <source>
        <strain evidence="5 6">RK1</strain>
    </source>
</reference>
<dbReference type="GO" id="GO:0019243">
    <property type="term" value="P:methylglyoxal catabolic process to D-lactate via S-lactoyl-glutathione"/>
    <property type="evidence" value="ECO:0007669"/>
    <property type="project" value="TreeGrafter"/>
</dbReference>
<dbReference type="CDD" id="cd03141">
    <property type="entry name" value="GATase1_Hsp31_like"/>
    <property type="match status" value="1"/>
</dbReference>
<dbReference type="InterPro" id="IPR050325">
    <property type="entry name" value="Prot/Nucl_acid_deglycase"/>
</dbReference>
<evidence type="ECO:0000256" key="2">
    <source>
        <dbReference type="ARBA" id="ARBA00023239"/>
    </source>
</evidence>
<dbReference type="GO" id="GO:0005737">
    <property type="term" value="C:cytoplasm"/>
    <property type="evidence" value="ECO:0007669"/>
    <property type="project" value="TreeGrafter"/>
</dbReference>
<dbReference type="Pfam" id="PF01965">
    <property type="entry name" value="DJ-1_PfpI"/>
    <property type="match status" value="1"/>
</dbReference>
<keyword evidence="1" id="KW-0346">Stress response</keyword>
<protein>
    <submittedName>
        <fullName evidence="5">Putative intracellular protease/amidase</fullName>
    </submittedName>
</protein>
<dbReference type="Gene3D" id="3.40.50.880">
    <property type="match status" value="1"/>
</dbReference>
<dbReference type="STRING" id="1477437.SAMN05444682_11394"/>
<keyword evidence="5" id="KW-0378">Hydrolase</keyword>
<organism evidence="5 6">
    <name type="scientific">Parapedobacter indicus</name>
    <dbReference type="NCBI Taxonomy" id="1477437"/>
    <lineage>
        <taxon>Bacteria</taxon>
        <taxon>Pseudomonadati</taxon>
        <taxon>Bacteroidota</taxon>
        <taxon>Sphingobacteriia</taxon>
        <taxon>Sphingobacteriales</taxon>
        <taxon>Sphingobacteriaceae</taxon>
        <taxon>Parapedobacter</taxon>
    </lineage>
</organism>
<evidence type="ECO:0000313" key="6">
    <source>
        <dbReference type="Proteomes" id="UP000198670"/>
    </source>
</evidence>
<dbReference type="GO" id="GO:0006508">
    <property type="term" value="P:proteolysis"/>
    <property type="evidence" value="ECO:0007669"/>
    <property type="project" value="UniProtKB-KW"/>
</dbReference>
<dbReference type="AlphaFoldDB" id="A0A1I3TTM2"/>